<organism evidence="2">
    <name type="scientific">Anopheles darlingi</name>
    <name type="common">Mosquito</name>
    <dbReference type="NCBI Taxonomy" id="43151"/>
    <lineage>
        <taxon>Eukaryota</taxon>
        <taxon>Metazoa</taxon>
        <taxon>Ecdysozoa</taxon>
        <taxon>Arthropoda</taxon>
        <taxon>Hexapoda</taxon>
        <taxon>Insecta</taxon>
        <taxon>Pterygota</taxon>
        <taxon>Neoptera</taxon>
        <taxon>Endopterygota</taxon>
        <taxon>Diptera</taxon>
        <taxon>Nematocera</taxon>
        <taxon>Culicoidea</taxon>
        <taxon>Culicidae</taxon>
        <taxon>Anophelinae</taxon>
        <taxon>Anopheles</taxon>
    </lineage>
</organism>
<evidence type="ECO:0000313" key="2">
    <source>
        <dbReference type="EMBL" id="MBW79653.1"/>
    </source>
</evidence>
<reference evidence="2" key="1">
    <citation type="submission" date="2018-01" db="EMBL/GenBank/DDBJ databases">
        <title>An insight into the sialome of Amazonian anophelines.</title>
        <authorList>
            <person name="Ribeiro J.M."/>
            <person name="Scarpassa V."/>
            <person name="Calvo E."/>
        </authorList>
    </citation>
    <scope>NUCLEOTIDE SEQUENCE</scope>
</reference>
<feature type="chain" id="PRO_5014740353" evidence="1">
    <location>
        <begin position="21"/>
        <end position="66"/>
    </location>
</feature>
<evidence type="ECO:0000256" key="1">
    <source>
        <dbReference type="SAM" id="SignalP"/>
    </source>
</evidence>
<keyword evidence="1" id="KW-0732">Signal</keyword>
<protein>
    <submittedName>
        <fullName evidence="2">Putative secreted protein</fullName>
    </submittedName>
</protein>
<sequence length="66" mass="7912">MFYWYMCAFVCFLGIFCCNSSDLPVFFLVCSRVPLCLFSSNLFKQKQLHDRVQKCEVYFQKSQKVF</sequence>
<feature type="signal peptide" evidence="1">
    <location>
        <begin position="1"/>
        <end position="20"/>
    </location>
</feature>
<dbReference type="EMBL" id="GGFL01015475">
    <property type="protein sequence ID" value="MBW79653.1"/>
    <property type="molecule type" value="Transcribed_RNA"/>
</dbReference>
<name>A0A2M4DQ08_ANODA</name>
<accession>A0A2M4DQ08</accession>
<proteinExistence type="predicted"/>
<dbReference type="AlphaFoldDB" id="A0A2M4DQ08"/>